<comment type="caution">
    <text evidence="1">The sequence shown here is derived from an EMBL/GenBank/DDBJ whole genome shotgun (WGS) entry which is preliminary data.</text>
</comment>
<proteinExistence type="predicted"/>
<organism evidence="1 2">
    <name type="scientific">Purpureocillium lilacinum</name>
    <name type="common">Paecilomyces lilacinus</name>
    <dbReference type="NCBI Taxonomy" id="33203"/>
    <lineage>
        <taxon>Eukaryota</taxon>
        <taxon>Fungi</taxon>
        <taxon>Dikarya</taxon>
        <taxon>Ascomycota</taxon>
        <taxon>Pezizomycotina</taxon>
        <taxon>Sordariomycetes</taxon>
        <taxon>Hypocreomycetidae</taxon>
        <taxon>Hypocreales</taxon>
        <taxon>Ophiocordycipitaceae</taxon>
        <taxon>Purpureocillium</taxon>
    </lineage>
</organism>
<gene>
    <name evidence="1" type="ORF">ACCO45_010420</name>
</gene>
<dbReference type="EMBL" id="JBGNUJ010000010">
    <property type="protein sequence ID" value="KAL3954857.1"/>
    <property type="molecule type" value="Genomic_DNA"/>
</dbReference>
<sequence length="596" mass="64448">MQSALESSTWSSLTDDDNADGVQITNLPRPIWRCLHCRLATRALNAGQCCPSAGARTKTLLPVRASRRRRIPPSNQDPRPSVSNKRTPARTQTQPGGAEWKPSCVPPEVEFKTPCPCASAHRSQANSERGATTVTVVSSRSDANRIKDSGKQSLPASFPSSSQPFKLAKRGVPKRAASFSSVAHSRKSEKNGFPIKGIVAVRFAGSAFRRYACRTRSPPPPPPASSASKPSFRRSTTSIPTLNHIQVVVIVQHSCRLPALFFALALWNAGIGGSHLEGKNRPPAFAFGKDGWPLGGPGGLVVLGEHTLTQTHAPQRMSSFVRLIWGPPGGRDRAQGALLVKCSCSCCCCSLPISDPSTDFAGYERVRAREVTHHGACGAPAICYARLRPKSADACFVVGAQRSIHPSTGSQDADLVLVQAGLVVTVVSRLAWHSPFPASAQKPRRGELRKLLRAGLVLMPTTNHLTSKLPSRRLALRPSPARWWRPLDLSSTWRQPLLPLRNHQPQARPPRSANSIAQAKHMPSRRKRPAQLSRPQGPSTSSSKTDAKKGYRETQALTALDFQPRMGQDKAPATAQSLTAGGRRNVATGHGHRRTD</sequence>
<protein>
    <submittedName>
        <fullName evidence="1">Uncharacterized protein</fullName>
    </submittedName>
</protein>
<evidence type="ECO:0000313" key="1">
    <source>
        <dbReference type="EMBL" id="KAL3954857.1"/>
    </source>
</evidence>
<reference evidence="1" key="1">
    <citation type="submission" date="2024-12" db="EMBL/GenBank/DDBJ databases">
        <title>Comparative genomics and development of molecular markers within Purpureocillium lilacinum and among Purpureocillium species.</title>
        <authorList>
            <person name="Yeh Z.-Y."/>
            <person name="Ni N.-T."/>
            <person name="Lo P.-H."/>
            <person name="Mushyakhwo K."/>
            <person name="Lin C.-F."/>
            <person name="Nai Y.-S."/>
        </authorList>
    </citation>
    <scope>NUCLEOTIDE SEQUENCE</scope>
    <source>
        <strain evidence="1">NCHU-NPUST-175</strain>
    </source>
</reference>
<evidence type="ECO:0000313" key="2">
    <source>
        <dbReference type="Proteomes" id="UP001638806"/>
    </source>
</evidence>
<dbReference type="Proteomes" id="UP001638806">
    <property type="component" value="Unassembled WGS sequence"/>
</dbReference>
<name>A0ACC4DG83_PURLI</name>
<accession>A0ACC4DG83</accession>
<keyword evidence="2" id="KW-1185">Reference proteome</keyword>